<organism evidence="2 3">
    <name type="scientific">Colletotrichum sublineola</name>
    <name type="common">Sorghum anthracnose fungus</name>
    <dbReference type="NCBI Taxonomy" id="1173701"/>
    <lineage>
        <taxon>Eukaryota</taxon>
        <taxon>Fungi</taxon>
        <taxon>Dikarya</taxon>
        <taxon>Ascomycota</taxon>
        <taxon>Pezizomycotina</taxon>
        <taxon>Sordariomycetes</taxon>
        <taxon>Hypocreomycetidae</taxon>
        <taxon>Glomerellales</taxon>
        <taxon>Glomerellaceae</taxon>
        <taxon>Colletotrichum</taxon>
        <taxon>Colletotrichum graminicola species complex</taxon>
    </lineage>
</organism>
<evidence type="ECO:0000256" key="1">
    <source>
        <dbReference type="SAM" id="SignalP"/>
    </source>
</evidence>
<reference evidence="3" key="1">
    <citation type="journal article" date="2014" name="Genome Announc.">
        <title>Draft genome sequence of Colletotrichum sublineola, a destructive pathogen of cultivated sorghum.</title>
        <authorList>
            <person name="Baroncelli R."/>
            <person name="Sanz-Martin J.M."/>
            <person name="Rech G.E."/>
            <person name="Sukno S.A."/>
            <person name="Thon M.R."/>
        </authorList>
    </citation>
    <scope>NUCLEOTIDE SEQUENCE [LARGE SCALE GENOMIC DNA]</scope>
    <source>
        <strain evidence="3">TX430BB</strain>
    </source>
</reference>
<feature type="signal peptide" evidence="1">
    <location>
        <begin position="1"/>
        <end position="19"/>
    </location>
</feature>
<dbReference type="STRING" id="1173701.A0A066XC28"/>
<dbReference type="EMBL" id="JMSE01001209">
    <property type="protein sequence ID" value="KDN63585.1"/>
    <property type="molecule type" value="Genomic_DNA"/>
</dbReference>
<sequence length="182" mass="19504">MRYTQFVVSLSFFFAFALAVPAPAPVDAVAAVDCTNAKKLADGIDKNIAAQKQEQIDVAAVKDIVNKDNVNASQFDQAKKKFLATIQSGIDIRKNNQQIAGENNPASAGLSKVADAQAKELSLAEGLKGNKSDLDAINQLTKDFAGGITQNEQNKQDEFVEQANPYAWVVLGRYGEPSGSVQ</sequence>
<evidence type="ECO:0008006" key="4">
    <source>
        <dbReference type="Google" id="ProtNLM"/>
    </source>
</evidence>
<name>A0A066XC28_COLSU</name>
<dbReference type="OMA" id="KEMMQVM"/>
<dbReference type="eggNOG" id="ENOG502T2SE">
    <property type="taxonomic scope" value="Eukaryota"/>
</dbReference>
<evidence type="ECO:0000313" key="2">
    <source>
        <dbReference type="EMBL" id="KDN63585.1"/>
    </source>
</evidence>
<accession>A0A066XC28</accession>
<protein>
    <recommendedName>
        <fullName evidence="4">Small secreted protein</fullName>
    </recommendedName>
</protein>
<comment type="caution">
    <text evidence="2">The sequence shown here is derived from an EMBL/GenBank/DDBJ whole genome shotgun (WGS) entry which is preliminary data.</text>
</comment>
<keyword evidence="3" id="KW-1185">Reference proteome</keyword>
<dbReference type="HOGENOM" id="CLU_110347_1_0_1"/>
<dbReference type="OrthoDB" id="3638982at2759"/>
<dbReference type="AlphaFoldDB" id="A0A066XC28"/>
<dbReference type="Proteomes" id="UP000027238">
    <property type="component" value="Unassembled WGS sequence"/>
</dbReference>
<keyword evidence="1" id="KW-0732">Signal</keyword>
<proteinExistence type="predicted"/>
<evidence type="ECO:0000313" key="3">
    <source>
        <dbReference type="Proteomes" id="UP000027238"/>
    </source>
</evidence>
<feature type="chain" id="PRO_5001634725" description="Small secreted protein" evidence="1">
    <location>
        <begin position="20"/>
        <end position="182"/>
    </location>
</feature>
<gene>
    <name evidence="2" type="ORF">CSUB01_05335</name>
</gene>